<reference evidence="4" key="1">
    <citation type="submission" date="2022-10" db="EMBL/GenBank/DDBJ databases">
        <title>The complete genomes of actinobacterial strains from the NBC collection.</title>
        <authorList>
            <person name="Joergensen T.S."/>
            <person name="Alvarez Arevalo M."/>
            <person name="Sterndorff E.B."/>
            <person name="Faurdal D."/>
            <person name="Vuksanovic O."/>
            <person name="Mourched A.-S."/>
            <person name="Charusanti P."/>
            <person name="Shaw S."/>
            <person name="Blin K."/>
            <person name="Weber T."/>
        </authorList>
    </citation>
    <scope>NUCLEOTIDE SEQUENCE</scope>
    <source>
        <strain evidence="4">NBC_00668</strain>
    </source>
</reference>
<dbReference type="Gene3D" id="2.60.270.50">
    <property type="match status" value="1"/>
</dbReference>
<dbReference type="Pfam" id="PF14200">
    <property type="entry name" value="RicinB_lectin_2"/>
    <property type="match status" value="2"/>
</dbReference>
<accession>A0ABZ1XX56</accession>
<protein>
    <submittedName>
        <fullName evidence="4">RICIN domain-containing protein</fullName>
    </submittedName>
</protein>
<name>A0ABZ1XX56_9ACTN</name>
<dbReference type="Gene3D" id="2.80.10.50">
    <property type="match status" value="1"/>
</dbReference>
<evidence type="ECO:0000313" key="4">
    <source>
        <dbReference type="EMBL" id="WUT87170.1"/>
    </source>
</evidence>
<evidence type="ECO:0000256" key="2">
    <source>
        <dbReference type="SAM" id="SignalP"/>
    </source>
</evidence>
<keyword evidence="2" id="KW-0732">Signal</keyword>
<proteinExistence type="inferred from homology"/>
<feature type="domain" description="Ricin B lectin" evidence="3">
    <location>
        <begin position="174"/>
        <end position="239"/>
    </location>
</feature>
<dbReference type="InterPro" id="IPR009413">
    <property type="entry name" value="Aegerolysin-typ"/>
</dbReference>
<dbReference type="Proteomes" id="UP001432060">
    <property type="component" value="Chromosome"/>
</dbReference>
<evidence type="ECO:0000259" key="3">
    <source>
        <dbReference type="Pfam" id="PF14200"/>
    </source>
</evidence>
<dbReference type="Pfam" id="PF06355">
    <property type="entry name" value="Aegerolysin"/>
    <property type="match status" value="1"/>
</dbReference>
<dbReference type="EMBL" id="CP109019">
    <property type="protein sequence ID" value="WUT87170.1"/>
    <property type="molecule type" value="Genomic_DNA"/>
</dbReference>
<evidence type="ECO:0000256" key="1">
    <source>
        <dbReference type="ARBA" id="ARBA00010795"/>
    </source>
</evidence>
<feature type="signal peptide" evidence="2">
    <location>
        <begin position="1"/>
        <end position="22"/>
    </location>
</feature>
<sequence length="306" mass="32669">MERRWKRPGRVTARVLATSALAATAIGVAAGSSSADVGDNRNVDVTVVNHTNCTLRLDSTSLDHGVWNNKGQPPQVIGAGGTGTFGSGDLGWLTGTEGRAQYHAEDCHSGTVHNGAVVKLHWDNPYIGSNSYDTGGSDSDFSRSTSGGSGNRTAVAFDISQVSLPLHSGRGPSHGTVAFLEAGNGMFADLDGGRTASGTSVKSQAPNWSQAEEWVFWDKGNGNWQIETQYRGAMVLDYNFSNWTTWLFGAHDGNNQLWRFNDAGGGWYTVTSARDGACLTANLNQAALGVWKCNGSDSQRWHLVNR</sequence>
<dbReference type="InterPro" id="IPR000772">
    <property type="entry name" value="Ricin_B_lectin"/>
</dbReference>
<dbReference type="PROSITE" id="PS50231">
    <property type="entry name" value="RICIN_B_LECTIN"/>
    <property type="match status" value="1"/>
</dbReference>
<dbReference type="InterPro" id="IPR035992">
    <property type="entry name" value="Ricin_B-like_lectins"/>
</dbReference>
<organism evidence="4 5">
    <name type="scientific">Streptomyces melanogenes</name>
    <dbReference type="NCBI Taxonomy" id="67326"/>
    <lineage>
        <taxon>Bacteria</taxon>
        <taxon>Bacillati</taxon>
        <taxon>Actinomycetota</taxon>
        <taxon>Actinomycetes</taxon>
        <taxon>Kitasatosporales</taxon>
        <taxon>Streptomycetaceae</taxon>
        <taxon>Streptomyces</taxon>
    </lineage>
</organism>
<dbReference type="SUPFAM" id="SSF50370">
    <property type="entry name" value="Ricin B-like lectins"/>
    <property type="match status" value="1"/>
</dbReference>
<comment type="similarity">
    <text evidence="1">Belongs to the aegerolysin family.</text>
</comment>
<dbReference type="RefSeq" id="WP_329404178.1">
    <property type="nucleotide sequence ID" value="NZ_CP109019.1"/>
</dbReference>
<gene>
    <name evidence="4" type="ORF">OG515_35630</name>
</gene>
<evidence type="ECO:0000313" key="5">
    <source>
        <dbReference type="Proteomes" id="UP001432060"/>
    </source>
</evidence>
<keyword evidence="5" id="KW-1185">Reference proteome</keyword>
<feature type="chain" id="PRO_5046802848" evidence="2">
    <location>
        <begin position="23"/>
        <end position="306"/>
    </location>
</feature>
<feature type="domain" description="Ricin B lectin" evidence="3">
    <location>
        <begin position="254"/>
        <end position="304"/>
    </location>
</feature>
<dbReference type="CDD" id="cd00161">
    <property type="entry name" value="beta-trefoil_Ricin-like"/>
    <property type="match status" value="1"/>
</dbReference>